<dbReference type="PANTHER" id="PTHR34853:SF1">
    <property type="entry name" value="LIPASE 5"/>
    <property type="match status" value="1"/>
</dbReference>
<dbReference type="Gene3D" id="3.40.50.1820">
    <property type="entry name" value="alpha/beta hydrolase"/>
    <property type="match status" value="1"/>
</dbReference>
<accession>A0A7X6LYT5</accession>
<gene>
    <name evidence="1" type="ORF">HGA07_13250</name>
</gene>
<dbReference type="Proteomes" id="UP000523447">
    <property type="component" value="Unassembled WGS sequence"/>
</dbReference>
<sequence length="468" mass="48975">MPRWAWRVLIVVVVSVAGGPALVARADPPPPPAAGQISLPPGPSIPDLQRWIDSVVPRPQLPAGPTTPAAESTTPGRATAALRAAVLPDDIGDPLFDAWPARLAELVPGDIVEVRDVTPVAGPLLSMPLGAPPRQVVQMKYRTTDARGEPSFATATLALPATAWTGPGSRPVLVNNLAIDGLGRRCTPGYTLAHGISDTTNFADFFPPLSQPALQRGYAVLIPDHEGPHMAYAEPFVAGHAVLDAVRAARTLLPGELGGSRYVMAGYSGGAIATRAAAALIDSYAPDLTEVVTGAAVGGVPADFRMLARTMNANLASGVFMAAVFGIGREHPEILASMNNLAQQVTVSPLKNTCMNLIAAPGALLMPIDLVANTPDPLNGPVAEQVFRATDLADRKSAVPLLVYNGAQDIWIPAAGAEQLFRQQCALGVAAIYRSVPGEHFLAGDTGWPLLITWLDERLRGEPAPNEC</sequence>
<keyword evidence="2" id="KW-1185">Reference proteome</keyword>
<dbReference type="SUPFAM" id="SSF53474">
    <property type="entry name" value="alpha/beta-Hydrolases"/>
    <property type="match status" value="1"/>
</dbReference>
<comment type="caution">
    <text evidence="1">The sequence shown here is derived from an EMBL/GenBank/DDBJ whole genome shotgun (WGS) entry which is preliminary data.</text>
</comment>
<dbReference type="GO" id="GO:0016042">
    <property type="term" value="P:lipid catabolic process"/>
    <property type="evidence" value="ECO:0007669"/>
    <property type="project" value="InterPro"/>
</dbReference>
<proteinExistence type="predicted"/>
<dbReference type="PANTHER" id="PTHR34853">
    <property type="match status" value="1"/>
</dbReference>
<protein>
    <submittedName>
        <fullName evidence="1">Lipase</fullName>
    </submittedName>
</protein>
<dbReference type="AlphaFoldDB" id="A0A7X6LYT5"/>
<dbReference type="RefSeq" id="WP_040719039.1">
    <property type="nucleotide sequence ID" value="NZ_CAWPHS010000003.1"/>
</dbReference>
<dbReference type="EMBL" id="JAAXPE010000011">
    <property type="protein sequence ID" value="NKY86594.1"/>
    <property type="molecule type" value="Genomic_DNA"/>
</dbReference>
<dbReference type="Gene3D" id="1.10.260.130">
    <property type="match status" value="1"/>
</dbReference>
<dbReference type="InterPro" id="IPR005152">
    <property type="entry name" value="Lipase_secreted"/>
</dbReference>
<organism evidence="1 2">
    <name type="scientific">Nocardia veterana</name>
    <dbReference type="NCBI Taxonomy" id="132249"/>
    <lineage>
        <taxon>Bacteria</taxon>
        <taxon>Bacillati</taxon>
        <taxon>Actinomycetota</taxon>
        <taxon>Actinomycetes</taxon>
        <taxon>Mycobacteriales</taxon>
        <taxon>Nocardiaceae</taxon>
        <taxon>Nocardia</taxon>
    </lineage>
</organism>
<dbReference type="InterPro" id="IPR029058">
    <property type="entry name" value="AB_hydrolase_fold"/>
</dbReference>
<evidence type="ECO:0000313" key="1">
    <source>
        <dbReference type="EMBL" id="NKY86594.1"/>
    </source>
</evidence>
<evidence type="ECO:0000313" key="2">
    <source>
        <dbReference type="Proteomes" id="UP000523447"/>
    </source>
</evidence>
<reference evidence="1 2" key="1">
    <citation type="submission" date="2020-04" db="EMBL/GenBank/DDBJ databases">
        <title>MicrobeNet Type strains.</title>
        <authorList>
            <person name="Nicholson A.C."/>
        </authorList>
    </citation>
    <scope>NUCLEOTIDE SEQUENCE [LARGE SCALE GENOMIC DNA]</scope>
    <source>
        <strain evidence="1 2">DSM 44445</strain>
    </source>
</reference>
<dbReference type="GO" id="GO:0004806">
    <property type="term" value="F:triacylglycerol lipase activity"/>
    <property type="evidence" value="ECO:0007669"/>
    <property type="project" value="InterPro"/>
</dbReference>
<dbReference type="Pfam" id="PF03583">
    <property type="entry name" value="LIP"/>
    <property type="match status" value="1"/>
</dbReference>
<name>A0A7X6LYT5_9NOCA</name>